<gene>
    <name evidence="5" type="primary">mcsB</name>
    <name evidence="9" type="ORF">IAA54_02490</name>
</gene>
<feature type="domain" description="Phosphagen kinase C-terminal" evidence="8">
    <location>
        <begin position="14"/>
        <end position="245"/>
    </location>
</feature>
<dbReference type="GO" id="GO:0004111">
    <property type="term" value="F:creatine kinase activity"/>
    <property type="evidence" value="ECO:0007669"/>
    <property type="project" value="InterPro"/>
</dbReference>
<keyword evidence="5" id="KW-0021">Allosteric enzyme</keyword>
<comment type="function">
    <text evidence="5">Catalyzes the specific phosphorylation of arginine residues in proteins.</text>
</comment>
<sequence length="342" mass="37823">MTKWYEKSGDQGDVILSTRIRLARNIKEYPFPGRLSLDQRQKVEKAVCGSVGQCMQLIGSPYRFINMEDISKTDAVSLVERHLVSPEFISDTRGRGLILSDDESVSIMINEEDHLRIQVMREGLALDQAYSVADKLDTLLNERLDFAFDERLGYLTQCPTNLGTGMRASLMLHLPALQESGVMGRVANSLSKLGLAIRGIYGEGSEPVGAIYQLSNQVTLGLSEKEAIENLGRIAMQLVSQERAARKTLSKNIETQDSICRSLGILQNARMLTNDEFMKLLSKIRIGISEGLIPNISYDKLNALMVRVQPATIMLPGGQTLSPAQRDVLRAKTVREALAPVG</sequence>
<dbReference type="InterPro" id="IPR022415">
    <property type="entry name" value="ATP-guanido_PTrfase_AS"/>
</dbReference>
<dbReference type="PROSITE" id="PS51510">
    <property type="entry name" value="PHOSPHAGEN_KINASE_C"/>
    <property type="match status" value="1"/>
</dbReference>
<dbReference type="GO" id="GO:1990424">
    <property type="term" value="F:protein arginine kinase activity"/>
    <property type="evidence" value="ECO:0007669"/>
    <property type="project" value="UniProtKB-EC"/>
</dbReference>
<organism evidence="9 10">
    <name type="scientific">Candidatus Gallacutalibacter pullicola</name>
    <dbReference type="NCBI Taxonomy" id="2840830"/>
    <lineage>
        <taxon>Bacteria</taxon>
        <taxon>Bacillati</taxon>
        <taxon>Bacillota</taxon>
        <taxon>Clostridia</taxon>
        <taxon>Eubacteriales</taxon>
        <taxon>Candidatus Gallacutalibacter</taxon>
    </lineage>
</organism>
<evidence type="ECO:0000256" key="5">
    <source>
        <dbReference type="HAMAP-Rule" id="MF_00602"/>
    </source>
</evidence>
<dbReference type="InterPro" id="IPR022414">
    <property type="entry name" value="ATP-guanido_PTrfase_cat"/>
</dbReference>
<evidence type="ECO:0000259" key="8">
    <source>
        <dbReference type="PROSITE" id="PS51510"/>
    </source>
</evidence>
<evidence type="ECO:0000256" key="1">
    <source>
        <dbReference type="ARBA" id="ARBA00022679"/>
    </source>
</evidence>
<dbReference type="GO" id="GO:0005524">
    <property type="term" value="F:ATP binding"/>
    <property type="evidence" value="ECO:0007669"/>
    <property type="project" value="UniProtKB-UniRule"/>
</dbReference>
<dbReference type="InterPro" id="IPR023660">
    <property type="entry name" value="Arg_Kinase"/>
</dbReference>
<feature type="binding site" evidence="5 6">
    <location>
        <begin position="17"/>
        <end position="21"/>
    </location>
    <ligand>
        <name>ATP</name>
        <dbReference type="ChEBI" id="CHEBI:30616"/>
    </ligand>
</feature>
<feature type="binding site" evidence="5 6">
    <location>
        <position position="116"/>
    </location>
    <ligand>
        <name>ATP</name>
        <dbReference type="ChEBI" id="CHEBI:30616"/>
    </ligand>
</feature>
<accession>A0A9D1DPJ9</accession>
<evidence type="ECO:0000256" key="7">
    <source>
        <dbReference type="RuleBase" id="RU000505"/>
    </source>
</evidence>
<evidence type="ECO:0000256" key="6">
    <source>
        <dbReference type="PROSITE-ProRule" id="PRU00843"/>
    </source>
</evidence>
<evidence type="ECO:0000313" key="9">
    <source>
        <dbReference type="EMBL" id="HIR56509.1"/>
    </source>
</evidence>
<reference evidence="9" key="1">
    <citation type="submission" date="2020-10" db="EMBL/GenBank/DDBJ databases">
        <authorList>
            <person name="Gilroy R."/>
        </authorList>
    </citation>
    <scope>NUCLEOTIDE SEQUENCE</scope>
    <source>
        <strain evidence="9">ChiSjej1B19-7085</strain>
    </source>
</reference>
<keyword evidence="3 5" id="KW-0418">Kinase</keyword>
<dbReference type="GO" id="GO:0046314">
    <property type="term" value="P:phosphocreatine biosynthetic process"/>
    <property type="evidence" value="ECO:0007669"/>
    <property type="project" value="InterPro"/>
</dbReference>
<proteinExistence type="inferred from homology"/>
<reference evidence="9" key="2">
    <citation type="journal article" date="2021" name="PeerJ">
        <title>Extensive microbial diversity within the chicken gut microbiome revealed by metagenomics and culture.</title>
        <authorList>
            <person name="Gilroy R."/>
            <person name="Ravi A."/>
            <person name="Getino M."/>
            <person name="Pursley I."/>
            <person name="Horton D.L."/>
            <person name="Alikhan N.F."/>
            <person name="Baker D."/>
            <person name="Gharbi K."/>
            <person name="Hall N."/>
            <person name="Watson M."/>
            <person name="Adriaenssens E.M."/>
            <person name="Foster-Nyarko E."/>
            <person name="Jarju S."/>
            <person name="Secka A."/>
            <person name="Antonio M."/>
            <person name="Oren A."/>
            <person name="Chaudhuri R.R."/>
            <person name="La Ragione R."/>
            <person name="Hildebrand F."/>
            <person name="Pallen M.J."/>
        </authorList>
    </citation>
    <scope>NUCLEOTIDE SEQUENCE</scope>
    <source>
        <strain evidence="9">ChiSjej1B19-7085</strain>
    </source>
</reference>
<dbReference type="InterPro" id="IPR014746">
    <property type="entry name" value="Gln_synth/guanido_kin_cat_dom"/>
</dbReference>
<dbReference type="Proteomes" id="UP000886785">
    <property type="component" value="Unassembled WGS sequence"/>
</dbReference>
<dbReference type="Gene3D" id="3.30.590.10">
    <property type="entry name" value="Glutamine synthetase/guanido kinase, catalytic domain"/>
    <property type="match status" value="1"/>
</dbReference>
<dbReference type="PROSITE" id="PS00112">
    <property type="entry name" value="PHOSPHAGEN_KINASE"/>
    <property type="match status" value="1"/>
</dbReference>
<comment type="activity regulation">
    <text evidence="5">Appears to be allosterically activated by the binding of pArg-containing polypeptides to the pArg-binding pocket localized in the C-terminal domain of McsB.</text>
</comment>
<comment type="caution">
    <text evidence="9">The sequence shown here is derived from an EMBL/GenBank/DDBJ whole genome shotgun (WGS) entry which is preliminary data.</text>
</comment>
<dbReference type="AlphaFoldDB" id="A0A9D1DPJ9"/>
<keyword evidence="4 5" id="KW-0067">ATP-binding</keyword>
<comment type="catalytic activity">
    <reaction evidence="5">
        <text>L-arginyl-[protein] + ATP = N(omega)-phospho-L-arginyl-[protein] + ADP + H(+)</text>
        <dbReference type="Rhea" id="RHEA:43384"/>
        <dbReference type="Rhea" id="RHEA-COMP:10532"/>
        <dbReference type="Rhea" id="RHEA-COMP:10533"/>
        <dbReference type="ChEBI" id="CHEBI:15378"/>
        <dbReference type="ChEBI" id="CHEBI:29965"/>
        <dbReference type="ChEBI" id="CHEBI:30616"/>
        <dbReference type="ChEBI" id="CHEBI:83226"/>
        <dbReference type="ChEBI" id="CHEBI:456216"/>
        <dbReference type="EC" id="2.7.14.1"/>
    </reaction>
</comment>
<dbReference type="Pfam" id="PF00217">
    <property type="entry name" value="ATP-gua_Ptrans"/>
    <property type="match status" value="1"/>
</dbReference>
<evidence type="ECO:0000256" key="4">
    <source>
        <dbReference type="ARBA" id="ARBA00022840"/>
    </source>
</evidence>
<keyword evidence="1 5" id="KW-0808">Transferase</keyword>
<dbReference type="PANTHER" id="PTHR11547">
    <property type="entry name" value="ARGININE OR CREATINE KINASE"/>
    <property type="match status" value="1"/>
</dbReference>
<comment type="similarity">
    <text evidence="5 6 7">Belongs to the ATP:guanido phosphotransferase family.</text>
</comment>
<protein>
    <recommendedName>
        <fullName evidence="5">Protein-arginine kinase</fullName>
        <ecNumber evidence="5">2.7.14.1</ecNumber>
    </recommendedName>
</protein>
<feature type="binding site" evidence="5 6">
    <location>
        <begin position="167"/>
        <end position="171"/>
    </location>
    <ligand>
        <name>ATP</name>
        <dbReference type="ChEBI" id="CHEBI:30616"/>
    </ligand>
</feature>
<feature type="binding site" evidence="5 6">
    <location>
        <begin position="198"/>
        <end position="203"/>
    </location>
    <ligand>
        <name>ATP</name>
        <dbReference type="ChEBI" id="CHEBI:30616"/>
    </ligand>
</feature>
<name>A0A9D1DPJ9_9FIRM</name>
<evidence type="ECO:0000313" key="10">
    <source>
        <dbReference type="Proteomes" id="UP000886785"/>
    </source>
</evidence>
<feature type="binding site" evidence="5 6">
    <location>
        <position position="82"/>
    </location>
    <ligand>
        <name>ATP</name>
        <dbReference type="ChEBI" id="CHEBI:30616"/>
    </ligand>
</feature>
<keyword evidence="2 5" id="KW-0547">Nucleotide-binding</keyword>
<dbReference type="NCBIfam" id="NF002194">
    <property type="entry name" value="PRK01059.1-4"/>
    <property type="match status" value="1"/>
</dbReference>
<dbReference type="GO" id="GO:0005615">
    <property type="term" value="C:extracellular space"/>
    <property type="evidence" value="ECO:0007669"/>
    <property type="project" value="TreeGrafter"/>
</dbReference>
<feature type="short sequence motif" description="RDXXRA motif of the pArg binding pocket involved in allosteric regulation" evidence="5">
    <location>
        <begin position="326"/>
        <end position="331"/>
    </location>
</feature>
<evidence type="ECO:0000256" key="3">
    <source>
        <dbReference type="ARBA" id="ARBA00022777"/>
    </source>
</evidence>
<dbReference type="CDD" id="cd07930">
    <property type="entry name" value="bacterial_phosphagen_kinase"/>
    <property type="match status" value="1"/>
</dbReference>
<dbReference type="PANTHER" id="PTHR11547:SF38">
    <property type="entry name" value="ARGININE KINASE 1-RELATED"/>
    <property type="match status" value="1"/>
</dbReference>
<evidence type="ECO:0000256" key="2">
    <source>
        <dbReference type="ARBA" id="ARBA00022741"/>
    </source>
</evidence>
<dbReference type="SUPFAM" id="SSF55931">
    <property type="entry name" value="Glutamine synthetase/guanido kinase"/>
    <property type="match status" value="1"/>
</dbReference>
<dbReference type="EMBL" id="DVHF01000033">
    <property type="protein sequence ID" value="HIR56509.1"/>
    <property type="molecule type" value="Genomic_DNA"/>
</dbReference>
<dbReference type="HAMAP" id="MF_00602">
    <property type="entry name" value="Prot_Arg_kinase"/>
    <property type="match status" value="1"/>
</dbReference>
<dbReference type="EC" id="2.7.14.1" evidence="5"/>
<dbReference type="InterPro" id="IPR000749">
    <property type="entry name" value="ATP-guanido_PTrfase"/>
</dbReference>